<dbReference type="PANTHER" id="PTHR33392">
    <property type="entry name" value="POLYISOPRENYL-TEICHOIC ACID--PEPTIDOGLYCAN TEICHOIC ACID TRANSFERASE TAGU"/>
    <property type="match status" value="1"/>
</dbReference>
<keyword evidence="3" id="KW-1133">Transmembrane helix</keyword>
<feature type="domain" description="Cell envelope-related transcriptional attenuator" evidence="4">
    <location>
        <begin position="102"/>
        <end position="273"/>
    </location>
</feature>
<protein>
    <submittedName>
        <fullName evidence="5">LCP family protein</fullName>
    </submittedName>
</protein>
<comment type="similarity">
    <text evidence="1">Belongs to the LytR/CpsA/Psr (LCP) family.</text>
</comment>
<evidence type="ECO:0000256" key="1">
    <source>
        <dbReference type="ARBA" id="ARBA00006068"/>
    </source>
</evidence>
<proteinExistence type="inferred from homology"/>
<dbReference type="RefSeq" id="WP_198829433.1">
    <property type="nucleotide sequence ID" value="NZ_CP066308.1"/>
</dbReference>
<feature type="compositionally biased region" description="Polar residues" evidence="2">
    <location>
        <begin position="374"/>
        <end position="384"/>
    </location>
</feature>
<evidence type="ECO:0000256" key="2">
    <source>
        <dbReference type="SAM" id="MobiDB-lite"/>
    </source>
</evidence>
<dbReference type="EMBL" id="CP073708">
    <property type="protein sequence ID" value="QUO42949.1"/>
    <property type="molecule type" value="Genomic_DNA"/>
</dbReference>
<organism evidence="5 7">
    <name type="scientific">Brevibacillus composti</name>
    <dbReference type="NCBI Taxonomy" id="2796470"/>
    <lineage>
        <taxon>Bacteria</taxon>
        <taxon>Bacillati</taxon>
        <taxon>Bacillota</taxon>
        <taxon>Bacilli</taxon>
        <taxon>Bacillales</taxon>
        <taxon>Paenibacillaceae</taxon>
        <taxon>Brevibacillus</taxon>
    </lineage>
</organism>
<name>A0A7T5ENP0_9BACL</name>
<dbReference type="Pfam" id="PF03816">
    <property type="entry name" value="LytR_cpsA_psr"/>
    <property type="match status" value="1"/>
</dbReference>
<dbReference type="Proteomes" id="UP000595847">
    <property type="component" value="Chromosome"/>
</dbReference>
<keyword evidence="3" id="KW-0472">Membrane</keyword>
<evidence type="ECO:0000256" key="3">
    <source>
        <dbReference type="SAM" id="Phobius"/>
    </source>
</evidence>
<sequence>MLGNAQNNGVPPAKQTAKQRRAKRSRKGLRLWLMLTSCVLFLALIVGGGYVLSKLDQTLDEVTEDPYKLPEMPKAEQQYEENKSLSILIIGTDTRKNIGMLNTDVLMLAVADPDDRKVTMVSLPRDTRVKVPGYPEYHKINGVFAIGEGIRERAERRGETVTENGVSLLKKTVETMFGIPVDHYVLLDFDGFKAAIDQLGGVEVTVDRELVYELPRGGVYRTLKPGKQVLNGEQALGFVRHRVDRRGSRFDSSDFDRNRRQQEVIKAVTDKMTSADGLTKALAVLETAGKHVKTDLSKDQIKGLALDFRNFSSQGIVTLDNGAVWQSPYSLWPRENMDEVRQILQRERGATSELALSDAAIAEVARAEPRKPSGGSQASGTGNASAPKPQPEPAPAGQAKPGTAPAAGKPSGSGQPGAAAPPPTNPPGETAPPPDIVETPPAPEEMPPPDIVDPQPWIPPSPSAEHDSGQHG</sequence>
<dbReference type="NCBIfam" id="TIGR00350">
    <property type="entry name" value="lytR_cpsA_psr"/>
    <property type="match status" value="1"/>
</dbReference>
<keyword evidence="8" id="KW-1185">Reference proteome</keyword>
<keyword evidence="3" id="KW-0812">Transmembrane</keyword>
<reference evidence="6" key="2">
    <citation type="submission" date="2021-04" db="EMBL/GenBank/DDBJ databases">
        <title>Brevibacillus composti FJAT-54423, complete genome.</title>
        <authorList>
            <person name="Tang R."/>
        </authorList>
    </citation>
    <scope>NUCLEOTIDE SEQUENCE</scope>
    <source>
        <strain evidence="6">FJAT-54424</strain>
    </source>
</reference>
<feature type="transmembrane region" description="Helical" evidence="3">
    <location>
        <begin position="29"/>
        <end position="52"/>
    </location>
</feature>
<evidence type="ECO:0000313" key="7">
    <source>
        <dbReference type="Proteomes" id="UP000595847"/>
    </source>
</evidence>
<evidence type="ECO:0000259" key="4">
    <source>
        <dbReference type="Pfam" id="PF03816"/>
    </source>
</evidence>
<accession>A0A7T5ENP0</accession>
<evidence type="ECO:0000313" key="5">
    <source>
        <dbReference type="EMBL" id="QQE75923.1"/>
    </source>
</evidence>
<feature type="compositionally biased region" description="Low complexity" evidence="2">
    <location>
        <begin position="395"/>
        <end position="418"/>
    </location>
</feature>
<dbReference type="AlphaFoldDB" id="A0A7T5ENP0"/>
<dbReference type="Proteomes" id="UP000677234">
    <property type="component" value="Chromosome"/>
</dbReference>
<dbReference type="KEGG" id="bcop:JD108_08675"/>
<evidence type="ECO:0000313" key="8">
    <source>
        <dbReference type="Proteomes" id="UP000677234"/>
    </source>
</evidence>
<dbReference type="EMBL" id="CP066308">
    <property type="protein sequence ID" value="QQE75923.1"/>
    <property type="molecule type" value="Genomic_DNA"/>
</dbReference>
<dbReference type="Gene3D" id="3.40.630.190">
    <property type="entry name" value="LCP protein"/>
    <property type="match status" value="1"/>
</dbReference>
<dbReference type="InterPro" id="IPR004474">
    <property type="entry name" value="LytR_CpsA_psr"/>
</dbReference>
<feature type="region of interest" description="Disordered" evidence="2">
    <location>
        <begin position="1"/>
        <end position="22"/>
    </location>
</feature>
<reference evidence="5 7" key="1">
    <citation type="submission" date="2020-12" db="EMBL/GenBank/DDBJ databases">
        <title>strain FJAT-54423T represents a novel species of the genus Brevibacillus.</title>
        <authorList>
            <person name="Tang R."/>
        </authorList>
    </citation>
    <scope>NUCLEOTIDE SEQUENCE [LARGE SCALE GENOMIC DNA]</scope>
    <source>
        <strain evidence="5 7">FJAT-54423</strain>
    </source>
</reference>
<evidence type="ECO:0000313" key="6">
    <source>
        <dbReference type="EMBL" id="QUO42949.1"/>
    </source>
</evidence>
<dbReference type="InterPro" id="IPR050922">
    <property type="entry name" value="LytR/CpsA/Psr_CW_biosynth"/>
</dbReference>
<feature type="region of interest" description="Disordered" evidence="2">
    <location>
        <begin position="365"/>
        <end position="472"/>
    </location>
</feature>
<dbReference type="PANTHER" id="PTHR33392:SF6">
    <property type="entry name" value="POLYISOPRENYL-TEICHOIC ACID--PEPTIDOGLYCAN TEICHOIC ACID TRANSFERASE TAGU"/>
    <property type="match status" value="1"/>
</dbReference>
<feature type="compositionally biased region" description="Pro residues" evidence="2">
    <location>
        <begin position="419"/>
        <end position="462"/>
    </location>
</feature>
<gene>
    <name evidence="5" type="ORF">JD108_08675</name>
    <name evidence="6" type="ORF">KDJ56_08355</name>
</gene>